<keyword evidence="2" id="KW-1185">Reference proteome</keyword>
<dbReference type="Proteomes" id="UP000248168">
    <property type="component" value="Unassembled WGS sequence"/>
</dbReference>
<name>A0A330L6I5_9BACT</name>
<evidence type="ECO:0000313" key="1">
    <source>
        <dbReference type="EMBL" id="SPP65492.1"/>
    </source>
</evidence>
<accession>A0A330L6I5</accession>
<dbReference type="InParanoid" id="A0A330L6I5"/>
<evidence type="ECO:0000313" key="2">
    <source>
        <dbReference type="Proteomes" id="UP000248168"/>
    </source>
</evidence>
<dbReference type="EMBL" id="OUNR01000016">
    <property type="protein sequence ID" value="SPP65492.1"/>
    <property type="molecule type" value="Genomic_DNA"/>
</dbReference>
<proteinExistence type="predicted"/>
<organism evidence="1 2">
    <name type="scientific">Nitrospira lenta</name>
    <dbReference type="NCBI Taxonomy" id="1436998"/>
    <lineage>
        <taxon>Bacteria</taxon>
        <taxon>Pseudomonadati</taxon>
        <taxon>Nitrospirota</taxon>
        <taxon>Nitrospiria</taxon>
        <taxon>Nitrospirales</taxon>
        <taxon>Nitrospiraceae</taxon>
        <taxon>Nitrospira</taxon>
    </lineage>
</organism>
<dbReference type="AlphaFoldDB" id="A0A330L6I5"/>
<gene>
    <name evidence="1" type="ORF">NITLEN_30406</name>
</gene>
<protein>
    <submittedName>
        <fullName evidence="1">Uncharacterized protein</fullName>
    </submittedName>
</protein>
<reference evidence="2" key="1">
    <citation type="submission" date="2018-04" db="EMBL/GenBank/DDBJ databases">
        <authorList>
            <person name="Lucker S."/>
            <person name="Sakoula D."/>
        </authorList>
    </citation>
    <scope>NUCLEOTIDE SEQUENCE [LARGE SCALE GENOMIC DNA]</scope>
</reference>
<sequence>MCFNWLECAVIGGRIVAVRIHIDVEALLEG</sequence>